<dbReference type="AlphaFoldDB" id="A0AAE3G8E5"/>
<evidence type="ECO:0000313" key="2">
    <source>
        <dbReference type="Proteomes" id="UP001205843"/>
    </source>
</evidence>
<keyword evidence="2" id="KW-1185">Reference proteome</keyword>
<evidence type="ECO:0000313" key="1">
    <source>
        <dbReference type="EMBL" id="MCP1676348.1"/>
    </source>
</evidence>
<name>A0AAE3G8E5_9GAMM</name>
<comment type="caution">
    <text evidence="1">The sequence shown here is derived from an EMBL/GenBank/DDBJ whole genome shotgun (WGS) entry which is preliminary data.</text>
</comment>
<proteinExistence type="predicted"/>
<gene>
    <name evidence="1" type="ORF">J2T57_003509</name>
</gene>
<dbReference type="Proteomes" id="UP001205843">
    <property type="component" value="Unassembled WGS sequence"/>
</dbReference>
<sequence length="33" mass="3885">MIGLSEWPRYYEDMNISNLPASLSTHCRCRRNA</sequence>
<reference evidence="1" key="1">
    <citation type="submission" date="2022-03" db="EMBL/GenBank/DDBJ databases">
        <title>Genomic Encyclopedia of Type Strains, Phase III (KMG-III): the genomes of soil and plant-associated and newly described type strains.</title>
        <authorList>
            <person name="Whitman W."/>
        </authorList>
    </citation>
    <scope>NUCLEOTIDE SEQUENCE</scope>
    <source>
        <strain evidence="1">ANL 6-2</strain>
    </source>
</reference>
<protein>
    <submittedName>
        <fullName evidence="1">Uncharacterized protein</fullName>
    </submittedName>
</protein>
<dbReference type="EMBL" id="JALJXV010000009">
    <property type="protein sequence ID" value="MCP1676348.1"/>
    <property type="molecule type" value="Genomic_DNA"/>
</dbReference>
<accession>A0AAE3G8E5</accession>
<organism evidence="1 2">
    <name type="scientific">Natronocella acetinitrilica</name>
    <dbReference type="NCBI Taxonomy" id="414046"/>
    <lineage>
        <taxon>Bacteria</taxon>
        <taxon>Pseudomonadati</taxon>
        <taxon>Pseudomonadota</taxon>
        <taxon>Gammaproteobacteria</taxon>
        <taxon>Chromatiales</taxon>
        <taxon>Ectothiorhodospiraceae</taxon>
        <taxon>Natronocella</taxon>
    </lineage>
</organism>